<keyword evidence="4" id="KW-1185">Reference proteome</keyword>
<accession>A0A2Z2NMA9</accession>
<gene>
    <name evidence="3" type="ORF">IMCC3135_11990</name>
</gene>
<dbReference type="EMBL" id="CP018632">
    <property type="protein sequence ID" value="ASJ72486.1"/>
    <property type="molecule type" value="Genomic_DNA"/>
</dbReference>
<dbReference type="Pfam" id="PF13768">
    <property type="entry name" value="VWA_3"/>
    <property type="match status" value="1"/>
</dbReference>
<feature type="domain" description="VIT" evidence="2">
    <location>
        <begin position="39"/>
        <end position="167"/>
    </location>
</feature>
<dbReference type="PANTHER" id="PTHR45737">
    <property type="entry name" value="VON WILLEBRAND FACTOR A DOMAIN-CONTAINING PROTEIN 5A"/>
    <property type="match status" value="1"/>
</dbReference>
<evidence type="ECO:0008006" key="5">
    <source>
        <dbReference type="Google" id="ProtNLM"/>
    </source>
</evidence>
<dbReference type="InterPro" id="IPR013694">
    <property type="entry name" value="VIT"/>
</dbReference>
<dbReference type="Pfam" id="PF08487">
    <property type="entry name" value="VIT"/>
    <property type="match status" value="1"/>
</dbReference>
<dbReference type="PANTHER" id="PTHR45737:SF6">
    <property type="entry name" value="VON WILLEBRAND FACTOR A DOMAIN-CONTAINING PROTEIN 5A"/>
    <property type="match status" value="1"/>
</dbReference>
<dbReference type="Proteomes" id="UP000250079">
    <property type="component" value="Chromosome"/>
</dbReference>
<dbReference type="AlphaFoldDB" id="A0A2Z2NMA9"/>
<organism evidence="3 4">
    <name type="scientific">Granulosicoccus antarcticus IMCC3135</name>
    <dbReference type="NCBI Taxonomy" id="1192854"/>
    <lineage>
        <taxon>Bacteria</taxon>
        <taxon>Pseudomonadati</taxon>
        <taxon>Pseudomonadota</taxon>
        <taxon>Gammaproteobacteria</taxon>
        <taxon>Chromatiales</taxon>
        <taxon>Granulosicoccaceae</taxon>
        <taxon>Granulosicoccus</taxon>
    </lineage>
</organism>
<dbReference type="InterPro" id="IPR036465">
    <property type="entry name" value="vWFA_dom_sf"/>
</dbReference>
<dbReference type="PROSITE" id="PS51468">
    <property type="entry name" value="VIT"/>
    <property type="match status" value="1"/>
</dbReference>
<dbReference type="SMART" id="SM00609">
    <property type="entry name" value="VIT"/>
    <property type="match status" value="1"/>
</dbReference>
<evidence type="ECO:0000313" key="4">
    <source>
        <dbReference type="Proteomes" id="UP000250079"/>
    </source>
</evidence>
<proteinExistence type="predicted"/>
<dbReference type="KEGG" id="gai:IMCC3135_11990"/>
<dbReference type="Gene3D" id="3.40.50.410">
    <property type="entry name" value="von Willebrand factor, type A domain"/>
    <property type="match status" value="1"/>
</dbReference>
<dbReference type="PROSITE" id="PS50234">
    <property type="entry name" value="VWFA"/>
    <property type="match status" value="1"/>
</dbReference>
<reference evidence="3 4" key="1">
    <citation type="submission" date="2016-12" db="EMBL/GenBank/DDBJ databases">
        <authorList>
            <person name="Song W.-J."/>
            <person name="Kurnit D.M."/>
        </authorList>
    </citation>
    <scope>NUCLEOTIDE SEQUENCE [LARGE SCALE GENOMIC DNA]</scope>
    <source>
        <strain evidence="3 4">IMCC3135</strain>
    </source>
</reference>
<evidence type="ECO:0000259" key="1">
    <source>
        <dbReference type="PROSITE" id="PS50234"/>
    </source>
</evidence>
<protein>
    <recommendedName>
        <fullName evidence="5">Marine proteobacterial sortase target protein</fullName>
    </recommendedName>
</protein>
<name>A0A2Z2NMA9_9GAMM</name>
<dbReference type="InterPro" id="IPR002035">
    <property type="entry name" value="VWF_A"/>
</dbReference>
<feature type="domain" description="VWFA" evidence="1">
    <location>
        <begin position="300"/>
        <end position="474"/>
    </location>
</feature>
<dbReference type="SUPFAM" id="SSF53300">
    <property type="entry name" value="vWA-like"/>
    <property type="match status" value="1"/>
</dbReference>
<dbReference type="SMART" id="SM00327">
    <property type="entry name" value="VWA"/>
    <property type="match status" value="1"/>
</dbReference>
<evidence type="ECO:0000259" key="2">
    <source>
        <dbReference type="PROSITE" id="PS51468"/>
    </source>
</evidence>
<sequence length="672" mass="73739">MQSSRLMPALFTHWAICSLLLLTLSLSLGTARADELASNASLILHHPDGDVDALVLDADIDLQVQGLLADMTLEQTFRNTTDQWLEGSYLFPLPPDATVRGLKMVVGERTIIAEIQPREEAKIAYKAASDAGQVASLVEQQRPNLFTMNLANIGPGESIKVTMDIMLPVNVTEQQLQLRLPTTLTPRFTNAATPDAQSVVSSFTQPEYTRGPRLNVSLTIAPLTDYASVSSATHTLEASDKGLQISDAPMDQDLIIEWPAQYAQDTSVHAFVASHDNERYVQLLVNPPASIDDETPTPRELIVIVDKSGSMAGVSMRAAKEALHYAIDGLTDDDYLNIVAFDDRHYPMFTASRQVDQNVKKDARRFTDNLTADGGTEMLSALSFALSADTDVDADAQRLRQIVFVTDGSVGYEEELLKHIKNQLGNSRLFTVGIGPSPNTWFLEKAAEAGRGVSVSILDEHDVASAITDLLNGLVNPVITDIAVQYPNGHGEIYPRPLPDLYAERPGMWVAKISAEVDQLVITGKHHGERWRQTVQLPATATDTDTQKDRVLQASAPAIAMQWTRRKIDTLMDEQRYSADKELNKHLITQLAMKAGLVTDYTSFVAIEEQPIRPIEEQLTQQQVANLIPKGNSMMNIALPQGSAGADTLRWISLLLGLTALSLFGLARTRNQ</sequence>
<evidence type="ECO:0000313" key="3">
    <source>
        <dbReference type="EMBL" id="ASJ72486.1"/>
    </source>
</evidence>